<evidence type="ECO:0000256" key="3">
    <source>
        <dbReference type="ARBA" id="ARBA00022525"/>
    </source>
</evidence>
<proteinExistence type="evidence at transcript level"/>
<dbReference type="InterPro" id="IPR010682">
    <property type="entry name" value="SCRL"/>
</dbReference>
<evidence type="ECO:0000313" key="6">
    <source>
        <dbReference type="EMBL" id="BAC24072.1"/>
    </source>
</evidence>
<evidence type="ECO:0000256" key="4">
    <source>
        <dbReference type="ARBA" id="ARBA00022729"/>
    </source>
</evidence>
<comment type="subcellular location">
    <subcellularLocation>
        <location evidence="1">Secreted</location>
    </subcellularLocation>
</comment>
<dbReference type="Pfam" id="PF06876">
    <property type="entry name" value="SCRL"/>
    <property type="match status" value="1"/>
</dbReference>
<evidence type="ECO:0000256" key="1">
    <source>
        <dbReference type="ARBA" id="ARBA00004613"/>
    </source>
</evidence>
<reference evidence="6" key="1">
    <citation type="journal article" date="2002" name="Genetics">
        <title>Coevolution of the S-locus genes SRK, SLG and SP11/SCR in Brassica oleracea and B. rapa.</title>
        <authorList>
            <person name="Sato K."/>
            <person name="Nishio T."/>
            <person name="Kimura R."/>
            <person name="Kusaba M."/>
            <person name="Suzuki T."/>
            <person name="Hatakeyama K."/>
            <person name="Ockendon D.J."/>
            <person name="Satta Y."/>
        </authorList>
    </citation>
    <scope>NUCLEOTIDE SEQUENCE</scope>
</reference>
<accession>Q84KU3</accession>
<keyword evidence="4" id="KW-0732">Signal</keyword>
<keyword evidence="3" id="KW-0964">Secreted</keyword>
<gene>
    <name evidence="6" type="primary">SP11-4</name>
</gene>
<comment type="similarity">
    <text evidence="2">Belongs to the DEFL family.</text>
</comment>
<evidence type="ECO:0000256" key="2">
    <source>
        <dbReference type="ARBA" id="ARBA00006722"/>
    </source>
</evidence>
<dbReference type="GO" id="GO:0005576">
    <property type="term" value="C:extracellular region"/>
    <property type="evidence" value="ECO:0007669"/>
    <property type="project" value="UniProtKB-SubCell"/>
</dbReference>
<name>Q84KU3_BRAOL</name>
<organism evidence="6">
    <name type="scientific">Brassica oleracea</name>
    <name type="common">Wild cabbage</name>
    <dbReference type="NCBI Taxonomy" id="3712"/>
    <lineage>
        <taxon>Eukaryota</taxon>
        <taxon>Viridiplantae</taxon>
        <taxon>Streptophyta</taxon>
        <taxon>Embryophyta</taxon>
        <taxon>Tracheophyta</taxon>
        <taxon>Spermatophyta</taxon>
        <taxon>Magnoliopsida</taxon>
        <taxon>eudicotyledons</taxon>
        <taxon>Gunneridae</taxon>
        <taxon>Pentapetalae</taxon>
        <taxon>rosids</taxon>
        <taxon>malvids</taxon>
        <taxon>Brassicales</taxon>
        <taxon>Brassicaceae</taxon>
        <taxon>Brassiceae</taxon>
        <taxon>Brassica</taxon>
    </lineage>
</organism>
<keyword evidence="5" id="KW-1015">Disulfide bond</keyword>
<protein>
    <submittedName>
        <fullName evidence="6">S-locus protein 11</fullName>
    </submittedName>
</protein>
<evidence type="ECO:0000256" key="5">
    <source>
        <dbReference type="ARBA" id="ARBA00023157"/>
    </source>
</evidence>
<feature type="non-terminal residue" evidence="6">
    <location>
        <position position="1"/>
    </location>
</feature>
<sequence length="60" mass="6985">FQELEACSRKERFEGPCVDPRNEYCAALFKEFLNENTAFNCTCRTLVSRANCRCQLARKC</sequence>
<dbReference type="AlphaFoldDB" id="Q84KU3"/>
<dbReference type="EMBL" id="AB054738">
    <property type="protein sequence ID" value="BAC24072.1"/>
    <property type="molecule type" value="mRNA"/>
</dbReference>
<dbReference type="GO" id="GO:0007165">
    <property type="term" value="P:signal transduction"/>
    <property type="evidence" value="ECO:0007669"/>
    <property type="project" value="InterPro"/>
</dbReference>